<evidence type="ECO:0000313" key="8">
    <source>
        <dbReference type="Proteomes" id="UP000778970"/>
    </source>
</evidence>
<sequence>MLAVLPPRLGTGAEASERSAHAFSFTSITGAPMDLARFDGQPILLVNTASRCGYTDQYADLETLWDRYKNKGLVVLAVPSNDFRQELASEAAVKQFCEATFDVSFPMTEISHVTGQDAHPLYQWLGRKLGRDGRPRWNFHKVLVNGQGQPVAGWPSGVRPTDTAIVSRIERLLPSG</sequence>
<dbReference type="PRINTS" id="PR01011">
    <property type="entry name" value="GLUTPROXDASE"/>
</dbReference>
<dbReference type="InterPro" id="IPR013766">
    <property type="entry name" value="Thioredoxin_domain"/>
</dbReference>
<dbReference type="PROSITE" id="PS00460">
    <property type="entry name" value="GLUTATHIONE_PEROXID_1"/>
    <property type="match status" value="1"/>
</dbReference>
<dbReference type="Proteomes" id="UP000778970">
    <property type="component" value="Unassembled WGS sequence"/>
</dbReference>
<organism evidence="7 8">
    <name type="scientific">Rhodovibrio salinarum</name>
    <dbReference type="NCBI Taxonomy" id="1087"/>
    <lineage>
        <taxon>Bacteria</taxon>
        <taxon>Pseudomonadati</taxon>
        <taxon>Pseudomonadota</taxon>
        <taxon>Alphaproteobacteria</taxon>
        <taxon>Rhodospirillales</taxon>
        <taxon>Rhodovibrionaceae</taxon>
        <taxon>Rhodovibrio</taxon>
    </lineage>
</organism>
<dbReference type="GO" id="GO:0034599">
    <property type="term" value="P:cellular response to oxidative stress"/>
    <property type="evidence" value="ECO:0007669"/>
    <property type="project" value="TreeGrafter"/>
</dbReference>
<dbReference type="Pfam" id="PF00255">
    <property type="entry name" value="GSHPx"/>
    <property type="match status" value="1"/>
</dbReference>
<evidence type="ECO:0000256" key="4">
    <source>
        <dbReference type="PIRSR" id="PIRSR000303-1"/>
    </source>
</evidence>
<feature type="domain" description="Thioredoxin" evidence="6">
    <location>
        <begin position="14"/>
        <end position="174"/>
    </location>
</feature>
<dbReference type="PROSITE" id="PS51355">
    <property type="entry name" value="GLUTATHIONE_PEROXID_3"/>
    <property type="match status" value="1"/>
</dbReference>
<dbReference type="PROSITE" id="PS51352">
    <property type="entry name" value="THIOREDOXIN_2"/>
    <property type="match status" value="1"/>
</dbReference>
<evidence type="ECO:0000313" key="7">
    <source>
        <dbReference type="EMBL" id="MBK1695918.1"/>
    </source>
</evidence>
<dbReference type="PANTHER" id="PTHR11592">
    <property type="entry name" value="GLUTATHIONE PEROXIDASE"/>
    <property type="match status" value="1"/>
</dbReference>
<gene>
    <name evidence="7" type="ORF">CKO21_01480</name>
</gene>
<name>A0A934QF15_9PROT</name>
<dbReference type="InterPro" id="IPR000889">
    <property type="entry name" value="Glutathione_peroxidase"/>
</dbReference>
<keyword evidence="3 5" id="KW-0560">Oxidoreductase</keyword>
<comment type="caution">
    <text evidence="7">The sequence shown here is derived from an EMBL/GenBank/DDBJ whole genome shotgun (WGS) entry which is preliminary data.</text>
</comment>
<keyword evidence="2 5" id="KW-0575">Peroxidase</keyword>
<accession>A0A934QF15</accession>
<dbReference type="InterPro" id="IPR036249">
    <property type="entry name" value="Thioredoxin-like_sf"/>
</dbReference>
<feature type="active site" evidence="4">
    <location>
        <position position="52"/>
    </location>
</feature>
<dbReference type="Gene3D" id="3.40.30.10">
    <property type="entry name" value="Glutaredoxin"/>
    <property type="match status" value="1"/>
</dbReference>
<protein>
    <recommendedName>
        <fullName evidence="5">Glutathione peroxidase</fullName>
    </recommendedName>
</protein>
<dbReference type="EMBL" id="NRRE01000008">
    <property type="protein sequence ID" value="MBK1695918.1"/>
    <property type="molecule type" value="Genomic_DNA"/>
</dbReference>
<dbReference type="GO" id="GO:0004601">
    <property type="term" value="F:peroxidase activity"/>
    <property type="evidence" value="ECO:0007669"/>
    <property type="project" value="UniProtKB-KW"/>
</dbReference>
<dbReference type="PANTHER" id="PTHR11592:SF78">
    <property type="entry name" value="GLUTATHIONE PEROXIDASE"/>
    <property type="match status" value="1"/>
</dbReference>
<dbReference type="CDD" id="cd00340">
    <property type="entry name" value="GSH_Peroxidase"/>
    <property type="match status" value="1"/>
</dbReference>
<evidence type="ECO:0000256" key="1">
    <source>
        <dbReference type="ARBA" id="ARBA00006926"/>
    </source>
</evidence>
<evidence type="ECO:0000256" key="5">
    <source>
        <dbReference type="RuleBase" id="RU000499"/>
    </source>
</evidence>
<evidence type="ECO:0000256" key="3">
    <source>
        <dbReference type="ARBA" id="ARBA00023002"/>
    </source>
</evidence>
<reference evidence="7" key="2">
    <citation type="journal article" date="2020" name="Microorganisms">
        <title>Osmotic Adaptation and Compatible Solute Biosynthesis of Phototrophic Bacteria as Revealed from Genome Analyses.</title>
        <authorList>
            <person name="Imhoff J.F."/>
            <person name="Rahn T."/>
            <person name="Kunzel S."/>
            <person name="Keller A."/>
            <person name="Neulinger S.C."/>
        </authorList>
    </citation>
    <scope>NUCLEOTIDE SEQUENCE</scope>
    <source>
        <strain evidence="7">DSM 9154</strain>
    </source>
</reference>
<reference evidence="7" key="1">
    <citation type="submission" date="2017-08" db="EMBL/GenBank/DDBJ databases">
        <authorList>
            <person name="Imhoff J.F."/>
            <person name="Rahn T."/>
            <person name="Kuenzel S."/>
            <person name="Neulinger S.C."/>
        </authorList>
    </citation>
    <scope>NUCLEOTIDE SEQUENCE</scope>
    <source>
        <strain evidence="7">DSM 9154</strain>
    </source>
</reference>
<evidence type="ECO:0000259" key="6">
    <source>
        <dbReference type="PROSITE" id="PS51352"/>
    </source>
</evidence>
<evidence type="ECO:0000256" key="2">
    <source>
        <dbReference type="ARBA" id="ARBA00022559"/>
    </source>
</evidence>
<dbReference type="PIRSF" id="PIRSF000303">
    <property type="entry name" value="Glutathion_perox"/>
    <property type="match status" value="1"/>
</dbReference>
<dbReference type="SUPFAM" id="SSF52833">
    <property type="entry name" value="Thioredoxin-like"/>
    <property type="match status" value="1"/>
</dbReference>
<proteinExistence type="inferred from homology"/>
<dbReference type="InterPro" id="IPR029759">
    <property type="entry name" value="GPX_AS"/>
</dbReference>
<dbReference type="AlphaFoldDB" id="A0A934QF15"/>
<comment type="similarity">
    <text evidence="1 5">Belongs to the glutathione peroxidase family.</text>
</comment>
<keyword evidence="8" id="KW-1185">Reference proteome</keyword>